<proteinExistence type="inferred from homology"/>
<dbReference type="InterPro" id="IPR003115">
    <property type="entry name" value="ParB_N"/>
</dbReference>
<dbReference type="EMBL" id="JACHEO010000004">
    <property type="protein sequence ID" value="MBB5347508.1"/>
    <property type="molecule type" value="Genomic_DNA"/>
</dbReference>
<dbReference type="PANTHER" id="PTHR33375:SF1">
    <property type="entry name" value="CHROMOSOME-PARTITIONING PROTEIN PARB-RELATED"/>
    <property type="match status" value="1"/>
</dbReference>
<organism evidence="5 6">
    <name type="scientific">Desulfoprunum benzoelyticum</name>
    <dbReference type="NCBI Taxonomy" id="1506996"/>
    <lineage>
        <taxon>Bacteria</taxon>
        <taxon>Pseudomonadati</taxon>
        <taxon>Thermodesulfobacteriota</taxon>
        <taxon>Desulfobulbia</taxon>
        <taxon>Desulfobulbales</taxon>
        <taxon>Desulfobulbaceae</taxon>
        <taxon>Desulfoprunum</taxon>
    </lineage>
</organism>
<evidence type="ECO:0000256" key="1">
    <source>
        <dbReference type="ARBA" id="ARBA00006295"/>
    </source>
</evidence>
<dbReference type="GO" id="GO:0007059">
    <property type="term" value="P:chromosome segregation"/>
    <property type="evidence" value="ECO:0007669"/>
    <property type="project" value="UniProtKB-KW"/>
</dbReference>
<dbReference type="SMART" id="SM00470">
    <property type="entry name" value="ParB"/>
    <property type="match status" value="1"/>
</dbReference>
<dbReference type="Pfam" id="PF17762">
    <property type="entry name" value="HTH_ParB"/>
    <property type="match status" value="1"/>
</dbReference>
<dbReference type="Gene3D" id="3.90.1530.10">
    <property type="entry name" value="Conserved hypothetical protein from pyrococcus furiosus pfu- 392566-001, ParB domain"/>
    <property type="match status" value="1"/>
</dbReference>
<sequence>MAKQTGLGLGASLLFGKDQEEKYFQCDVENIVPNKHQPRTAFNDREIQELSDSIKENGVIQPLIVAQSTTQPGFFELIAGERRLRASKLANLSTVPVVVLEVEDEHSLLEMALIENIQRTDLNPLEEAEAYNKLIEKFGYTQEETARRVGKNRSTITNMLRLLHLPQFVKSDIIEGLLSEGHGRALLKLIEDPLKLREIRDSIINKNLSVRQTEQLVRNVSISSRSKTKQKNLKENEIPGSYCTTLTNQLTNKLHSRTSIVQNGNRGKIEIEYYSLDDLERLITLIVSA</sequence>
<evidence type="ECO:0000256" key="3">
    <source>
        <dbReference type="ARBA" id="ARBA00023125"/>
    </source>
</evidence>
<dbReference type="CDD" id="cd16393">
    <property type="entry name" value="SPO0J_N"/>
    <property type="match status" value="1"/>
</dbReference>
<comment type="similarity">
    <text evidence="1">Belongs to the ParB family.</text>
</comment>
<feature type="domain" description="ParB-like N-terminal" evidence="4">
    <location>
        <begin position="24"/>
        <end position="117"/>
    </location>
</feature>
<dbReference type="FunFam" id="1.10.10.2830:FF:000001">
    <property type="entry name" value="Chromosome partitioning protein ParB"/>
    <property type="match status" value="1"/>
</dbReference>
<dbReference type="SUPFAM" id="SSF109709">
    <property type="entry name" value="KorB DNA-binding domain-like"/>
    <property type="match status" value="1"/>
</dbReference>
<accession>A0A840UXW7</accession>
<dbReference type="Pfam" id="PF02195">
    <property type="entry name" value="ParB_N"/>
    <property type="match status" value="1"/>
</dbReference>
<protein>
    <submittedName>
        <fullName evidence="5">ParB family chromosome partitioning protein</fullName>
    </submittedName>
</protein>
<gene>
    <name evidence="5" type="ORF">HNQ81_001224</name>
</gene>
<name>A0A840UXW7_9BACT</name>
<evidence type="ECO:0000256" key="2">
    <source>
        <dbReference type="ARBA" id="ARBA00022829"/>
    </source>
</evidence>
<dbReference type="Pfam" id="PF23552">
    <property type="entry name" value="ParB_C"/>
    <property type="match status" value="1"/>
</dbReference>
<dbReference type="NCBIfam" id="TIGR00180">
    <property type="entry name" value="parB_part"/>
    <property type="match status" value="1"/>
</dbReference>
<dbReference type="FunFam" id="3.90.1530.30:FF:000001">
    <property type="entry name" value="Chromosome partitioning protein ParB"/>
    <property type="match status" value="1"/>
</dbReference>
<dbReference type="GO" id="GO:0005694">
    <property type="term" value="C:chromosome"/>
    <property type="evidence" value="ECO:0007669"/>
    <property type="project" value="TreeGrafter"/>
</dbReference>
<dbReference type="SUPFAM" id="SSF110849">
    <property type="entry name" value="ParB/Sulfiredoxin"/>
    <property type="match status" value="1"/>
</dbReference>
<dbReference type="AlphaFoldDB" id="A0A840UXW7"/>
<dbReference type="InterPro" id="IPR057240">
    <property type="entry name" value="ParB_dimer_C"/>
</dbReference>
<keyword evidence="6" id="KW-1185">Reference proteome</keyword>
<dbReference type="InterPro" id="IPR036086">
    <property type="entry name" value="ParB/Sulfiredoxin_sf"/>
</dbReference>
<dbReference type="Proteomes" id="UP000539642">
    <property type="component" value="Unassembled WGS sequence"/>
</dbReference>
<reference evidence="5 6" key="1">
    <citation type="submission" date="2020-08" db="EMBL/GenBank/DDBJ databases">
        <title>Genomic Encyclopedia of Type Strains, Phase IV (KMG-IV): sequencing the most valuable type-strain genomes for metagenomic binning, comparative biology and taxonomic classification.</title>
        <authorList>
            <person name="Goeker M."/>
        </authorList>
    </citation>
    <scope>NUCLEOTIDE SEQUENCE [LARGE SCALE GENOMIC DNA]</scope>
    <source>
        <strain evidence="5 6">DSM 28570</strain>
    </source>
</reference>
<dbReference type="GO" id="GO:0045881">
    <property type="term" value="P:positive regulation of sporulation resulting in formation of a cellular spore"/>
    <property type="evidence" value="ECO:0007669"/>
    <property type="project" value="TreeGrafter"/>
</dbReference>
<evidence type="ECO:0000313" key="5">
    <source>
        <dbReference type="EMBL" id="MBB5347508.1"/>
    </source>
</evidence>
<evidence type="ECO:0000313" key="6">
    <source>
        <dbReference type="Proteomes" id="UP000539642"/>
    </source>
</evidence>
<dbReference type="Gene3D" id="1.10.10.2830">
    <property type="match status" value="1"/>
</dbReference>
<evidence type="ECO:0000259" key="4">
    <source>
        <dbReference type="SMART" id="SM00470"/>
    </source>
</evidence>
<dbReference type="InterPro" id="IPR041468">
    <property type="entry name" value="HTH_ParB/Spo0J"/>
</dbReference>
<dbReference type="RefSeq" id="WP_183349328.1">
    <property type="nucleotide sequence ID" value="NZ_JACHEO010000004.1"/>
</dbReference>
<keyword evidence="3" id="KW-0238">DNA-binding</keyword>
<dbReference type="GO" id="GO:0003677">
    <property type="term" value="F:DNA binding"/>
    <property type="evidence" value="ECO:0007669"/>
    <property type="project" value="UniProtKB-KW"/>
</dbReference>
<comment type="caution">
    <text evidence="5">The sequence shown here is derived from an EMBL/GenBank/DDBJ whole genome shotgun (WGS) entry which is preliminary data.</text>
</comment>
<dbReference type="InterPro" id="IPR004437">
    <property type="entry name" value="ParB/RepB/Spo0J"/>
</dbReference>
<dbReference type="PANTHER" id="PTHR33375">
    <property type="entry name" value="CHROMOSOME-PARTITIONING PROTEIN PARB-RELATED"/>
    <property type="match status" value="1"/>
</dbReference>
<dbReference type="InterPro" id="IPR050336">
    <property type="entry name" value="Chromosome_partition/occlusion"/>
</dbReference>
<keyword evidence="2" id="KW-0159">Chromosome partition</keyword>